<protein>
    <submittedName>
        <fullName evidence="2">Uncharacterized protein</fullName>
    </submittedName>
</protein>
<keyword evidence="1" id="KW-0812">Transmembrane</keyword>
<sequence length="269" mass="29177">MVSSQRYSAGTILLSSLCILIINLAPAAIAFVVPRHGISCAMRTTSSIANPTMLQAKKKPDQTAKGFGKRPVTVDKPKSIDEVTADLNVRAGQSAPQRETFLTSVPDGSKAIPTIDETVPVQDRTNTILREKYGLRTREEQQAEYQRQQQAAEQRKKLEEWKELADRGEDFDLMKILPAPVLIFIDRFLKAGVAVCTVLFVAAGLGITVEAGSKATGNPLPENVDAFITNVVEPNFTPGLLVLLGFSVSLGAFAALQLSSASSTYREDR</sequence>
<name>A0A9K3PY29_9STRA</name>
<keyword evidence="1" id="KW-0472">Membrane</keyword>
<reference evidence="2" key="2">
    <citation type="submission" date="2021-04" db="EMBL/GenBank/DDBJ databases">
        <authorList>
            <person name="Podell S."/>
        </authorList>
    </citation>
    <scope>NUCLEOTIDE SEQUENCE</scope>
    <source>
        <strain evidence="2">Hildebrandi</strain>
    </source>
</reference>
<keyword evidence="1" id="KW-1133">Transmembrane helix</keyword>
<dbReference type="EMBL" id="JAGRRH010000009">
    <property type="protein sequence ID" value="KAG7364077.1"/>
    <property type="molecule type" value="Genomic_DNA"/>
</dbReference>
<organism evidence="2 3">
    <name type="scientific">Nitzschia inconspicua</name>
    <dbReference type="NCBI Taxonomy" id="303405"/>
    <lineage>
        <taxon>Eukaryota</taxon>
        <taxon>Sar</taxon>
        <taxon>Stramenopiles</taxon>
        <taxon>Ochrophyta</taxon>
        <taxon>Bacillariophyta</taxon>
        <taxon>Bacillariophyceae</taxon>
        <taxon>Bacillariophycidae</taxon>
        <taxon>Bacillariales</taxon>
        <taxon>Bacillariaceae</taxon>
        <taxon>Nitzschia</taxon>
    </lineage>
</organism>
<feature type="transmembrane region" description="Helical" evidence="1">
    <location>
        <begin position="240"/>
        <end position="259"/>
    </location>
</feature>
<dbReference type="AlphaFoldDB" id="A0A9K3PY29"/>
<evidence type="ECO:0000313" key="2">
    <source>
        <dbReference type="EMBL" id="KAG7364077.1"/>
    </source>
</evidence>
<keyword evidence="3" id="KW-1185">Reference proteome</keyword>
<evidence type="ECO:0000313" key="3">
    <source>
        <dbReference type="Proteomes" id="UP000693970"/>
    </source>
</evidence>
<reference evidence="2" key="1">
    <citation type="journal article" date="2021" name="Sci. Rep.">
        <title>Diploid genomic architecture of Nitzschia inconspicua, an elite biomass production diatom.</title>
        <authorList>
            <person name="Oliver A."/>
            <person name="Podell S."/>
            <person name="Pinowska A."/>
            <person name="Traller J.C."/>
            <person name="Smith S.R."/>
            <person name="McClure R."/>
            <person name="Beliaev A."/>
            <person name="Bohutskyi P."/>
            <person name="Hill E.A."/>
            <person name="Rabines A."/>
            <person name="Zheng H."/>
            <person name="Allen L.Z."/>
            <person name="Kuo A."/>
            <person name="Grigoriev I.V."/>
            <person name="Allen A.E."/>
            <person name="Hazlebeck D."/>
            <person name="Allen E.E."/>
        </authorList>
    </citation>
    <scope>NUCLEOTIDE SEQUENCE</scope>
    <source>
        <strain evidence="2">Hildebrandi</strain>
    </source>
</reference>
<gene>
    <name evidence="2" type="ORF">IV203_037279</name>
</gene>
<dbReference type="Proteomes" id="UP000693970">
    <property type="component" value="Unassembled WGS sequence"/>
</dbReference>
<accession>A0A9K3PY29</accession>
<comment type="caution">
    <text evidence="2">The sequence shown here is derived from an EMBL/GenBank/DDBJ whole genome shotgun (WGS) entry which is preliminary data.</text>
</comment>
<feature type="transmembrane region" description="Helical" evidence="1">
    <location>
        <begin position="12"/>
        <end position="33"/>
    </location>
</feature>
<feature type="transmembrane region" description="Helical" evidence="1">
    <location>
        <begin position="188"/>
        <end position="209"/>
    </location>
</feature>
<evidence type="ECO:0000256" key="1">
    <source>
        <dbReference type="SAM" id="Phobius"/>
    </source>
</evidence>
<dbReference type="OrthoDB" id="204261at2759"/>
<proteinExistence type="predicted"/>